<proteinExistence type="predicted"/>
<protein>
    <submittedName>
        <fullName evidence="1">Fatty-acid oxidation protein subunit alpha</fullName>
    </submittedName>
</protein>
<dbReference type="InterPro" id="IPR014919">
    <property type="entry name" value="XisH"/>
</dbReference>
<dbReference type="InterPro" id="IPR011856">
    <property type="entry name" value="tRNA_endonuc-like_dom_sf"/>
</dbReference>
<organism evidence="1 2">
    <name type="scientific">Spirulina subsalsa FACHB-351</name>
    <dbReference type="NCBI Taxonomy" id="234711"/>
    <lineage>
        <taxon>Bacteria</taxon>
        <taxon>Bacillati</taxon>
        <taxon>Cyanobacteriota</taxon>
        <taxon>Cyanophyceae</taxon>
        <taxon>Spirulinales</taxon>
        <taxon>Spirulinaceae</taxon>
        <taxon>Spirulina</taxon>
    </lineage>
</organism>
<accession>A0ABT3LAT9</accession>
<dbReference type="Pfam" id="PF08814">
    <property type="entry name" value="XisH"/>
    <property type="match status" value="1"/>
</dbReference>
<evidence type="ECO:0000313" key="2">
    <source>
        <dbReference type="Proteomes" id="UP001526426"/>
    </source>
</evidence>
<dbReference type="EMBL" id="JAIHOM010000153">
    <property type="protein sequence ID" value="MCW6038606.1"/>
    <property type="molecule type" value="Genomic_DNA"/>
</dbReference>
<dbReference type="SUPFAM" id="SSF52980">
    <property type="entry name" value="Restriction endonuclease-like"/>
    <property type="match status" value="1"/>
</dbReference>
<dbReference type="Gene3D" id="3.40.1350.10">
    <property type="match status" value="1"/>
</dbReference>
<comment type="caution">
    <text evidence="1">The sequence shown here is derived from an EMBL/GenBank/DDBJ whole genome shotgun (WGS) entry which is preliminary data.</text>
</comment>
<gene>
    <name evidence="1" type="ORF">K4A83_20360</name>
</gene>
<reference evidence="1 2" key="1">
    <citation type="submission" date="2021-08" db="EMBL/GenBank/DDBJ databases">
        <title>Draft genome sequence of Spirulina subsalsa with high tolerance to salinity and hype-accumulation of phycocyanin.</title>
        <authorList>
            <person name="Pei H."/>
            <person name="Jiang L."/>
        </authorList>
    </citation>
    <scope>NUCLEOTIDE SEQUENCE [LARGE SCALE GENOMIC DNA]</scope>
    <source>
        <strain evidence="1 2">FACHB-351</strain>
    </source>
</reference>
<name>A0ABT3LAT9_9CYAN</name>
<dbReference type="RefSeq" id="WP_265266525.1">
    <property type="nucleotide sequence ID" value="NZ_JAIHOM010000153.1"/>
</dbReference>
<dbReference type="CDD" id="cd22366">
    <property type="entry name" value="XisH-like"/>
    <property type="match status" value="1"/>
</dbReference>
<dbReference type="Proteomes" id="UP001526426">
    <property type="component" value="Unassembled WGS sequence"/>
</dbReference>
<evidence type="ECO:0000313" key="1">
    <source>
        <dbReference type="EMBL" id="MCW6038606.1"/>
    </source>
</evidence>
<sequence length="138" mass="15942">MAAKDLFHEAVKEGLQKEQWQIIADPLLVKIDTVRFEIDLGADRLLVADKGPEKIAIEIKSFIGNSIITDFHAAIGQFINYRTALKLLNSERRLYLAVPIDAFNPFFKERLPQEVIRSYDVNLIVYDPHHLEILQWIN</sequence>
<keyword evidence="2" id="KW-1185">Reference proteome</keyword>
<dbReference type="InterPro" id="IPR011335">
    <property type="entry name" value="Restrct_endonuc-II-like"/>
</dbReference>